<dbReference type="RefSeq" id="WP_028383597.1">
    <property type="nucleotide sequence ID" value="NZ_CAAAJG010000016.1"/>
</dbReference>
<proteinExistence type="predicted"/>
<dbReference type="EMBL" id="UGOG01000001">
    <property type="protein sequence ID" value="STX61832.1"/>
    <property type="molecule type" value="Genomic_DNA"/>
</dbReference>
<evidence type="ECO:0000313" key="4">
    <source>
        <dbReference type="Proteomes" id="UP000054985"/>
    </source>
</evidence>
<dbReference type="Proteomes" id="UP000054985">
    <property type="component" value="Unassembled WGS sequence"/>
</dbReference>
<dbReference type="OrthoDB" id="5651224at2"/>
<sequence length="99" mass="10549">MSTHNRLVTILSMLSGLLLITTPIQAAQNINGLSQCMVFCKGDKNCIESCIAQYTSQGTAKDRVQCLVGCGLGISTQSDNATFMETIKACCQGCLNSTH</sequence>
<reference evidence="3 5" key="2">
    <citation type="submission" date="2018-06" db="EMBL/GenBank/DDBJ databases">
        <authorList>
            <consortium name="Pathogen Informatics"/>
            <person name="Doyle S."/>
        </authorList>
    </citation>
    <scope>NUCLEOTIDE SEQUENCE [LARGE SCALE GENOMIC DNA]</scope>
    <source>
        <strain evidence="3 5">NCTC12239</strain>
    </source>
</reference>
<reference evidence="2 4" key="1">
    <citation type="submission" date="2015-11" db="EMBL/GenBank/DDBJ databases">
        <title>Genomic analysis of 38 Legionella species identifies large and diverse effector repertoires.</title>
        <authorList>
            <person name="Burstein D."/>
            <person name="Amaro F."/>
            <person name="Zusman T."/>
            <person name="Lifshitz Z."/>
            <person name="Cohen O."/>
            <person name="Gilbert J.A."/>
            <person name="Pupko T."/>
            <person name="Shuman H.A."/>
            <person name="Segal G."/>
        </authorList>
    </citation>
    <scope>NUCLEOTIDE SEQUENCE [LARGE SCALE GENOMIC DNA]</scope>
    <source>
        <strain evidence="2 4">ATCC 43877</strain>
    </source>
</reference>
<name>A0A378JWG8_9GAMM</name>
<feature type="signal peptide" evidence="1">
    <location>
        <begin position="1"/>
        <end position="26"/>
    </location>
</feature>
<evidence type="ECO:0000313" key="2">
    <source>
        <dbReference type="EMBL" id="KTD33459.1"/>
    </source>
</evidence>
<accession>A0A378JWG8</accession>
<evidence type="ECO:0000313" key="5">
    <source>
        <dbReference type="Proteomes" id="UP000254040"/>
    </source>
</evidence>
<protein>
    <submittedName>
        <fullName evidence="3">Uncharacterized protein</fullName>
    </submittedName>
</protein>
<gene>
    <name evidence="2" type="ORF">Lmor_2010</name>
    <name evidence="3" type="ORF">NCTC12239_00750</name>
</gene>
<evidence type="ECO:0000313" key="3">
    <source>
        <dbReference type="EMBL" id="STX61832.1"/>
    </source>
</evidence>
<keyword evidence="1" id="KW-0732">Signal</keyword>
<dbReference type="EMBL" id="LNYN01000025">
    <property type="protein sequence ID" value="KTD33459.1"/>
    <property type="molecule type" value="Genomic_DNA"/>
</dbReference>
<dbReference type="AlphaFoldDB" id="A0A378JWG8"/>
<feature type="chain" id="PRO_5016606410" evidence="1">
    <location>
        <begin position="27"/>
        <end position="99"/>
    </location>
</feature>
<keyword evidence="4" id="KW-1185">Reference proteome</keyword>
<dbReference type="Proteomes" id="UP000254040">
    <property type="component" value="Unassembled WGS sequence"/>
</dbReference>
<organism evidence="3 5">
    <name type="scientific">Legionella moravica</name>
    <dbReference type="NCBI Taxonomy" id="39962"/>
    <lineage>
        <taxon>Bacteria</taxon>
        <taxon>Pseudomonadati</taxon>
        <taxon>Pseudomonadota</taxon>
        <taxon>Gammaproteobacteria</taxon>
        <taxon>Legionellales</taxon>
        <taxon>Legionellaceae</taxon>
        <taxon>Legionella</taxon>
    </lineage>
</organism>
<evidence type="ECO:0000256" key="1">
    <source>
        <dbReference type="SAM" id="SignalP"/>
    </source>
</evidence>